<dbReference type="Proteomes" id="UP000193529">
    <property type="component" value="Unassembled WGS sequence"/>
</dbReference>
<evidence type="ECO:0000313" key="6">
    <source>
        <dbReference type="Proteomes" id="UP000193529"/>
    </source>
</evidence>
<reference evidence="5 6" key="1">
    <citation type="submission" date="2016-01" db="EMBL/GenBank/DDBJ databases">
        <title>The new phylogeny of the genus Mycobacterium.</title>
        <authorList>
            <person name="Tarcisio F."/>
            <person name="Conor M."/>
            <person name="Antonella G."/>
            <person name="Elisabetta G."/>
            <person name="Giulia F.S."/>
            <person name="Sara T."/>
            <person name="Anna F."/>
            <person name="Clotilde B."/>
            <person name="Roberto B."/>
            <person name="Veronica D.S."/>
            <person name="Fabio R."/>
            <person name="Monica P."/>
            <person name="Olivier J."/>
            <person name="Enrico T."/>
            <person name="Nicola S."/>
        </authorList>
    </citation>
    <scope>NUCLEOTIDE SEQUENCE [LARGE SCALE GENOMIC DNA]</scope>
    <source>
        <strain evidence="5 6">DSM 44572</strain>
    </source>
</reference>
<feature type="domain" description="Mce/MlaD" evidence="3">
    <location>
        <begin position="42"/>
        <end position="116"/>
    </location>
</feature>
<dbReference type="PANTHER" id="PTHR33371">
    <property type="entry name" value="INTERMEMBRANE PHOSPHOLIPID TRANSPORT SYSTEM BINDING PROTEIN MLAD-RELATED"/>
    <property type="match status" value="1"/>
</dbReference>
<dbReference type="NCBIfam" id="TIGR00996">
    <property type="entry name" value="Mtu_fam_mce"/>
    <property type="match status" value="1"/>
</dbReference>
<dbReference type="InterPro" id="IPR024516">
    <property type="entry name" value="Mce_C"/>
</dbReference>
<feature type="transmembrane region" description="Helical" evidence="2">
    <location>
        <begin position="12"/>
        <end position="37"/>
    </location>
</feature>
<keyword evidence="6" id="KW-1185">Reference proteome</keyword>
<feature type="region of interest" description="Disordered" evidence="1">
    <location>
        <begin position="415"/>
        <end position="469"/>
    </location>
</feature>
<keyword evidence="2" id="KW-0472">Membrane</keyword>
<dbReference type="GO" id="GO:0005576">
    <property type="term" value="C:extracellular region"/>
    <property type="evidence" value="ECO:0007669"/>
    <property type="project" value="TreeGrafter"/>
</dbReference>
<dbReference type="InterPro" id="IPR003399">
    <property type="entry name" value="Mce/MlaD"/>
</dbReference>
<feature type="domain" description="Mammalian cell entry C-terminal" evidence="4">
    <location>
        <begin position="122"/>
        <end position="341"/>
    </location>
</feature>
<gene>
    <name evidence="5" type="ORF">AWC19_25575</name>
</gene>
<organism evidence="5 6">
    <name type="scientific">Mycobacterium palustre</name>
    <dbReference type="NCBI Taxonomy" id="153971"/>
    <lineage>
        <taxon>Bacteria</taxon>
        <taxon>Bacillati</taxon>
        <taxon>Actinomycetota</taxon>
        <taxon>Actinomycetes</taxon>
        <taxon>Mycobacteriales</taxon>
        <taxon>Mycobacteriaceae</taxon>
        <taxon>Mycobacterium</taxon>
        <taxon>Mycobacterium simiae complex</taxon>
    </lineage>
</organism>
<proteinExistence type="predicted"/>
<dbReference type="EMBL" id="LQPJ01000032">
    <property type="protein sequence ID" value="ORW31336.1"/>
    <property type="molecule type" value="Genomic_DNA"/>
</dbReference>
<evidence type="ECO:0000256" key="2">
    <source>
        <dbReference type="SAM" id="Phobius"/>
    </source>
</evidence>
<protein>
    <submittedName>
        <fullName evidence="5">MCE-family protein MCE3A</fullName>
    </submittedName>
</protein>
<dbReference type="GO" id="GO:0051701">
    <property type="term" value="P:biological process involved in interaction with host"/>
    <property type="evidence" value="ECO:0007669"/>
    <property type="project" value="TreeGrafter"/>
</dbReference>
<feature type="compositionally biased region" description="Pro residues" evidence="1">
    <location>
        <begin position="435"/>
        <end position="448"/>
    </location>
</feature>
<dbReference type="InterPro" id="IPR005693">
    <property type="entry name" value="Mce"/>
</dbReference>
<dbReference type="STRING" id="153971.AWC19_25575"/>
<dbReference type="Pfam" id="PF11887">
    <property type="entry name" value="Mce4_CUP1"/>
    <property type="match status" value="1"/>
</dbReference>
<evidence type="ECO:0000259" key="4">
    <source>
        <dbReference type="Pfam" id="PF11887"/>
    </source>
</evidence>
<evidence type="ECO:0000259" key="3">
    <source>
        <dbReference type="Pfam" id="PF02470"/>
    </source>
</evidence>
<keyword evidence="2" id="KW-0812">Transmembrane</keyword>
<evidence type="ECO:0000256" key="1">
    <source>
        <dbReference type="SAM" id="MobiDB-lite"/>
    </source>
</evidence>
<dbReference type="OrthoDB" id="3456055at2"/>
<dbReference type="AlphaFoldDB" id="A0A1X1ZYD1"/>
<name>A0A1X1ZYD1_9MYCO</name>
<dbReference type="RefSeq" id="WP_085076634.1">
    <property type="nucleotide sequence ID" value="NZ_JACKRZ010000163.1"/>
</dbReference>
<keyword evidence="2" id="KW-1133">Transmembrane helix</keyword>
<feature type="compositionally biased region" description="Low complexity" evidence="1">
    <location>
        <begin position="425"/>
        <end position="434"/>
    </location>
</feature>
<dbReference type="InterPro" id="IPR052336">
    <property type="entry name" value="MlaD_Phospholipid_Transporter"/>
</dbReference>
<comment type="caution">
    <text evidence="5">The sequence shown here is derived from an EMBL/GenBank/DDBJ whole genome shotgun (WGS) entry which is preliminary data.</text>
</comment>
<dbReference type="PANTHER" id="PTHR33371:SF19">
    <property type="entry name" value="MCE-FAMILY PROTEIN MCE4A"/>
    <property type="match status" value="1"/>
</dbReference>
<evidence type="ECO:0000313" key="5">
    <source>
        <dbReference type="EMBL" id="ORW31336.1"/>
    </source>
</evidence>
<dbReference type="Pfam" id="PF02470">
    <property type="entry name" value="MlaD"/>
    <property type="match status" value="1"/>
</dbReference>
<sequence>MHRARRPRLRPAWWTLGLAAAVVAIIALCSAMFTGAFNSDVPVTVISDRSGLIMEAGAKVKMRGVEVGRVVSVESDQSTARLKLRLEPGDLRYIPANVGAQIRSTSIFGAKYVDLVSPDHPSGRTLAAGAIIKSRNVTSEVNTLFQNLQNLLDRVDPVKLNAVLSALAQGLRGKGAVIGRATTDANQVLQTINPLMDTAREDVRSVKEVADTYSAAAPSILATLDHLSTTSKTITAHTGDLDALLLSTIGFSNSGIELLAPNEGNLVKAVDLLRPTTDLLLKYNPEYTCLLVGAKFFLDHGGYQGIGGNGKSVILDGSVIWGSDPYVYPDNLPIVAAKGGPGGKPSCGSLPDVSKNYPVRQLVTNTGFGTGLDYRPNIGLGHPCYADFAPVTRAIPQPPSIRQCIPGPAPGPVTLTYPGGPPYGAPLYGPDGTPLYPPPPGAPPPPADAPTGPANTPLAPADTPSPPGS</sequence>
<accession>A0A1X1ZYD1</accession>